<dbReference type="GO" id="GO:0006979">
    <property type="term" value="P:response to oxidative stress"/>
    <property type="evidence" value="ECO:0007669"/>
    <property type="project" value="TreeGrafter"/>
</dbReference>
<evidence type="ECO:0000259" key="5">
    <source>
        <dbReference type="Pfam" id="PF01855"/>
    </source>
</evidence>
<dbReference type="AlphaFoldDB" id="A0A7C4BE63"/>
<comment type="caution">
    <text evidence="7">The sequence shown here is derived from an EMBL/GenBank/DDBJ whole genome shotgun (WGS) entry which is preliminary data.</text>
</comment>
<dbReference type="Pfam" id="PF17147">
    <property type="entry name" value="PFOR_II"/>
    <property type="match status" value="1"/>
</dbReference>
<comment type="subunit">
    <text evidence="1">Heterodimer composed of an alpha and a beta subunit.</text>
</comment>
<dbReference type="InterPro" id="IPR050722">
    <property type="entry name" value="Pyruvate:ferred/Flavod_OxRd"/>
</dbReference>
<name>A0A7C4BE63_9CREN</name>
<evidence type="ECO:0000256" key="2">
    <source>
        <dbReference type="ARBA" id="ARBA00012691"/>
    </source>
</evidence>
<evidence type="ECO:0000256" key="4">
    <source>
        <dbReference type="ARBA" id="ARBA00048893"/>
    </source>
</evidence>
<dbReference type="Pfam" id="PF01855">
    <property type="entry name" value="POR_N"/>
    <property type="match status" value="1"/>
</dbReference>
<dbReference type="PANTHER" id="PTHR32154">
    <property type="entry name" value="PYRUVATE-FLAVODOXIN OXIDOREDUCTASE-RELATED"/>
    <property type="match status" value="1"/>
</dbReference>
<organism evidence="7">
    <name type="scientific">Ignisphaera aggregans</name>
    <dbReference type="NCBI Taxonomy" id="334771"/>
    <lineage>
        <taxon>Archaea</taxon>
        <taxon>Thermoproteota</taxon>
        <taxon>Thermoprotei</taxon>
        <taxon>Desulfurococcales</taxon>
        <taxon>Desulfurococcaceae</taxon>
        <taxon>Ignisphaera</taxon>
    </lineage>
</organism>
<dbReference type="InterPro" id="IPR009014">
    <property type="entry name" value="Transketo_C/PFOR_II"/>
</dbReference>
<dbReference type="GO" id="GO:0018491">
    <property type="term" value="F:2-oxobutyrate synthase activity"/>
    <property type="evidence" value="ECO:0007669"/>
    <property type="project" value="UniProtKB-ARBA"/>
</dbReference>
<dbReference type="InterPro" id="IPR002880">
    <property type="entry name" value="Pyrv_Fd/Flavodoxin_OxRdtase_N"/>
</dbReference>
<comment type="catalytic activity">
    <reaction evidence="4">
        <text>a 2-oxocarboxylate + 2 oxidized [2Fe-2S]-[ferredoxin] + CoA = an acyl-CoA + 2 reduced [2Fe-2S]-[ferredoxin] + CO2 + H(+)</text>
        <dbReference type="Rhea" id="RHEA:42316"/>
        <dbReference type="Rhea" id="RHEA-COMP:10000"/>
        <dbReference type="Rhea" id="RHEA-COMP:10001"/>
        <dbReference type="ChEBI" id="CHEBI:15378"/>
        <dbReference type="ChEBI" id="CHEBI:16526"/>
        <dbReference type="ChEBI" id="CHEBI:33737"/>
        <dbReference type="ChEBI" id="CHEBI:33738"/>
        <dbReference type="ChEBI" id="CHEBI:35179"/>
        <dbReference type="ChEBI" id="CHEBI:57287"/>
        <dbReference type="ChEBI" id="CHEBI:58342"/>
        <dbReference type="EC" id="1.2.7.11"/>
    </reaction>
</comment>
<dbReference type="InterPro" id="IPR033412">
    <property type="entry name" value="PFOR_II"/>
</dbReference>
<protein>
    <recommendedName>
        <fullName evidence="2">2-oxoacid oxidoreductase (ferredoxin)</fullName>
        <ecNumber evidence="2">1.2.7.11</ecNumber>
    </recommendedName>
</protein>
<dbReference type="Gene3D" id="3.40.50.920">
    <property type="match status" value="1"/>
</dbReference>
<feature type="domain" description="Pyruvate:ferredoxin oxidoreductase core" evidence="6">
    <location>
        <begin position="266"/>
        <end position="370"/>
    </location>
</feature>
<gene>
    <name evidence="7" type="ORF">ENV14_08040</name>
</gene>
<accession>A0A7C4BE63</accession>
<dbReference type="GO" id="GO:0019164">
    <property type="term" value="F:pyruvate synthase activity"/>
    <property type="evidence" value="ECO:0007669"/>
    <property type="project" value="UniProtKB-ARBA"/>
</dbReference>
<dbReference type="Gene3D" id="3.40.50.970">
    <property type="match status" value="1"/>
</dbReference>
<dbReference type="SUPFAM" id="SSF52518">
    <property type="entry name" value="Thiamin diphosphate-binding fold (THDP-binding)"/>
    <property type="match status" value="1"/>
</dbReference>
<dbReference type="CDD" id="cd07034">
    <property type="entry name" value="TPP_PYR_PFOR_IOR-alpha_like"/>
    <property type="match status" value="1"/>
</dbReference>
<reference evidence="7" key="1">
    <citation type="journal article" date="2020" name="mSystems">
        <title>Genome- and Community-Level Interaction Insights into Carbon Utilization and Element Cycling Functions of Hydrothermarchaeota in Hydrothermal Sediment.</title>
        <authorList>
            <person name="Zhou Z."/>
            <person name="Liu Y."/>
            <person name="Xu W."/>
            <person name="Pan J."/>
            <person name="Luo Z.H."/>
            <person name="Li M."/>
        </authorList>
    </citation>
    <scope>NUCLEOTIDE SEQUENCE [LARGE SCALE GENOMIC DNA]</scope>
    <source>
        <strain evidence="7">SpSt-732</strain>
    </source>
</reference>
<keyword evidence="3" id="KW-0560">Oxidoreductase</keyword>
<evidence type="ECO:0000256" key="3">
    <source>
        <dbReference type="ARBA" id="ARBA00023002"/>
    </source>
</evidence>
<feature type="domain" description="Pyruvate flavodoxin/ferredoxin oxidoreductase pyrimidine binding" evidence="5">
    <location>
        <begin position="18"/>
        <end position="243"/>
    </location>
</feature>
<dbReference type="EMBL" id="DTFF01000064">
    <property type="protein sequence ID" value="HGI88316.1"/>
    <property type="molecule type" value="Genomic_DNA"/>
</dbReference>
<sequence length="398" mass="43866">MSAWIRIPLTSNYAAAYAAKDADVDVVAAYPITPQTPVVEKIAEFIANGELQAEMVHVESEHSALSACIGASATGARVFTATSSQGLELMHELLYIASGLRLPIVMAIAARALSAPLSIWGDYSDVMATRDASWITIIASTAQEVYDSIIQVYKVAEHPDVLLPAMVAYDGFMMSHTYEPVHVARDKSIVLEFIPKRKPSWNVLDPDKPITIGAVGNPDWYYEFKYQQVVAMENSQSILRQVFDEFSKKFGRGYDFIETYNMDGSDIAVLTYGGLYGTVVEAVDHMKKQGLNIGAIRLRVFRPWPTEELLKVLKELRAVIVIDRAIGFGAALEGPVAMEVLTTASKKGLNVALHSYIASIGQRTVIEEDVIAIVKKSLELLEKGVTITERSIYWGVRQ</sequence>
<proteinExistence type="predicted"/>
<evidence type="ECO:0000259" key="6">
    <source>
        <dbReference type="Pfam" id="PF17147"/>
    </source>
</evidence>
<dbReference type="InterPro" id="IPR029061">
    <property type="entry name" value="THDP-binding"/>
</dbReference>
<evidence type="ECO:0000256" key="1">
    <source>
        <dbReference type="ARBA" id="ARBA00011631"/>
    </source>
</evidence>
<dbReference type="PANTHER" id="PTHR32154:SF30">
    <property type="entry name" value="2-OXOACID OXIDOREDUCTASE (FERREDOXIN)"/>
    <property type="match status" value="1"/>
</dbReference>
<dbReference type="SUPFAM" id="SSF52922">
    <property type="entry name" value="TK C-terminal domain-like"/>
    <property type="match status" value="1"/>
</dbReference>
<dbReference type="EC" id="1.2.7.11" evidence="2"/>
<evidence type="ECO:0000313" key="7">
    <source>
        <dbReference type="EMBL" id="HGI88316.1"/>
    </source>
</evidence>
<dbReference type="FunFam" id="3.40.50.970:FF:000012">
    <property type="entry name" value="Pyruvate:ferredoxin (Flavodoxin) oxidoreductase"/>
    <property type="match status" value="1"/>
</dbReference>